<evidence type="ECO:0000313" key="2">
    <source>
        <dbReference type="EMBL" id="ARV76784.1"/>
    </source>
</evidence>
<keyword evidence="1" id="KW-0472">Membrane</keyword>
<accession>A0A1Y0SW41</accession>
<organism evidence="2 3">
    <name type="scientific">Pseudomonas phage Phabio</name>
    <dbReference type="NCBI Taxonomy" id="2006668"/>
    <lineage>
        <taxon>Viruses</taxon>
        <taxon>Duplodnaviria</taxon>
        <taxon>Heunggongvirae</taxon>
        <taxon>Uroviricota</taxon>
        <taxon>Caudoviricetes</taxon>
        <taxon>Chimalliviridae</taxon>
        <taxon>Phabiovirus</taxon>
        <taxon>Phabiovirus phabio</taxon>
    </lineage>
</organism>
<name>A0A1Y0SW41_9CAUD</name>
<proteinExistence type="predicted"/>
<dbReference type="Proteomes" id="UP000225448">
    <property type="component" value="Segment"/>
</dbReference>
<evidence type="ECO:0000313" key="3">
    <source>
        <dbReference type="Proteomes" id="UP000225448"/>
    </source>
</evidence>
<keyword evidence="1" id="KW-0812">Transmembrane</keyword>
<sequence>MSFIKVATVVIGTTIALAVVGTVAWFAHLSAVFQETCVKGYKVAEAIHEKLLESEAYRCCDVGNRVIWLTTILDPALDKVCIDLDEEKKGMVKRYVFNSLETICSTN</sequence>
<feature type="transmembrane region" description="Helical" evidence="1">
    <location>
        <begin position="7"/>
        <end position="27"/>
    </location>
</feature>
<evidence type="ECO:0000256" key="1">
    <source>
        <dbReference type="SAM" id="Phobius"/>
    </source>
</evidence>
<keyword evidence="3" id="KW-1185">Reference proteome</keyword>
<dbReference type="EMBL" id="MF042360">
    <property type="protein sequence ID" value="ARV76784.1"/>
    <property type="molecule type" value="Genomic_DNA"/>
</dbReference>
<reference evidence="2 3" key="1">
    <citation type="submission" date="2017-05" db="EMBL/GenBank/DDBJ databases">
        <authorList>
            <person name="Song R."/>
            <person name="Chenine A.L."/>
            <person name="Ruprecht R.M."/>
        </authorList>
    </citation>
    <scope>NUCLEOTIDE SEQUENCE [LARGE SCALE GENOMIC DNA]</scope>
</reference>
<protein>
    <submittedName>
        <fullName evidence="2">Uncharacterized protein</fullName>
    </submittedName>
</protein>
<keyword evidence="1" id="KW-1133">Transmembrane helix</keyword>
<gene>
    <name evidence="2" type="ORF">PHABIO_153</name>
</gene>